<proteinExistence type="predicted"/>
<evidence type="ECO:0000313" key="2">
    <source>
        <dbReference type="EMBL" id="VDI44394.1"/>
    </source>
</evidence>
<evidence type="ECO:0000256" key="1">
    <source>
        <dbReference type="SAM" id="MobiDB-lite"/>
    </source>
</evidence>
<gene>
    <name evidence="2" type="ORF">MGAL_10B018694</name>
</gene>
<feature type="compositionally biased region" description="Basic and acidic residues" evidence="1">
    <location>
        <begin position="96"/>
        <end position="108"/>
    </location>
</feature>
<dbReference type="Proteomes" id="UP000596742">
    <property type="component" value="Unassembled WGS sequence"/>
</dbReference>
<dbReference type="AlphaFoldDB" id="A0A8B6F8M0"/>
<name>A0A8B6F8M0_MYTGA</name>
<comment type="caution">
    <text evidence="2">The sequence shown here is derived from an EMBL/GenBank/DDBJ whole genome shotgun (WGS) entry which is preliminary data.</text>
</comment>
<keyword evidence="3" id="KW-1185">Reference proteome</keyword>
<protein>
    <submittedName>
        <fullName evidence="2">Uncharacterized protein</fullName>
    </submittedName>
</protein>
<feature type="region of interest" description="Disordered" evidence="1">
    <location>
        <begin position="92"/>
        <end position="111"/>
    </location>
</feature>
<organism evidence="2 3">
    <name type="scientific">Mytilus galloprovincialis</name>
    <name type="common">Mediterranean mussel</name>
    <dbReference type="NCBI Taxonomy" id="29158"/>
    <lineage>
        <taxon>Eukaryota</taxon>
        <taxon>Metazoa</taxon>
        <taxon>Spiralia</taxon>
        <taxon>Lophotrochozoa</taxon>
        <taxon>Mollusca</taxon>
        <taxon>Bivalvia</taxon>
        <taxon>Autobranchia</taxon>
        <taxon>Pteriomorphia</taxon>
        <taxon>Mytilida</taxon>
        <taxon>Mytiloidea</taxon>
        <taxon>Mytilidae</taxon>
        <taxon>Mytilinae</taxon>
        <taxon>Mytilus</taxon>
    </lineage>
</organism>
<accession>A0A8B6F8M0</accession>
<evidence type="ECO:0000313" key="3">
    <source>
        <dbReference type="Proteomes" id="UP000596742"/>
    </source>
</evidence>
<sequence length="139" mass="15357">MFGREVNLPVELMFRLPLDWDPADLQGYVSGLEEDVRSAHEVARARQDLPLPVSAPVNSPGVPIEWRVQAVIMGEVGDRAEAFMEMFRLQGSRAASRSDRTGEGRSRSSEVLNQCKGRPEIPFILHVGGLPGTAIVLYE</sequence>
<dbReference type="EMBL" id="UYJE01006251">
    <property type="protein sequence ID" value="VDI44394.1"/>
    <property type="molecule type" value="Genomic_DNA"/>
</dbReference>
<reference evidence="2" key="1">
    <citation type="submission" date="2018-11" db="EMBL/GenBank/DDBJ databases">
        <authorList>
            <person name="Alioto T."/>
            <person name="Alioto T."/>
        </authorList>
    </citation>
    <scope>NUCLEOTIDE SEQUENCE</scope>
</reference>